<evidence type="ECO:0000313" key="2">
    <source>
        <dbReference type="Proteomes" id="UP001230649"/>
    </source>
</evidence>
<comment type="caution">
    <text evidence="1">The sequence shown here is derived from an EMBL/GenBank/DDBJ whole genome shotgun (WGS) entry which is preliminary data.</text>
</comment>
<accession>A0ACC2UYD0</accession>
<gene>
    <name evidence="1" type="ORF">QFC20_007533</name>
</gene>
<name>A0ACC2UYD0_9TREE</name>
<sequence>MSQSTDTIVSRKAENDSKQTINFQPNADRKDASSLDAQRNDWPLYDEVIEMKKQSDQVLPEKKLGVTWSNLTVKGKASSTVLHDTLFSLFNIPDKIKRGRNKVADKVILDDSFGCVEPGKMLLVLARPDGGATTLLTLLSNKRAGYTAIEGDVKFGTMDHAQAEQYRGEIVMNEEDEVFYPHMTVGQTVEFATSLKTPAYAVSDAEKRKQHREQMISFLLRSMSIEHTKSTPVGNEYVRGVSGGERKRLSIIETLATRATVICWDNSTRGLDASTALAWTQAVRTITDILGLSSIITLYQAGNGIYDLMDDVLVLDHGSTIYYGPRESAKPFFESLGFEYTTGANVADMLTGVTVPTERKIAKGWENRFPRTAKAIREAYQDSNIYREMRGRLEYPATEEARINTENFKQAVKISRHKSLSEKSPLMVPYWEQILVLAKRQFWQIWGDKLLLYIRYGNTIVQALIMGSLFYDMPENSTGLFLRGGTIFFSTVYHTLVAMNEVEATFKGRPVLAKHKGFAFFNPFTYVIAQIFSDIPVIFVQVTLFALILYFMTGLLMTAGAFFTYFALVYANTMAVTAFFRMIGTAFSTFNNASKVSGLAVVVLFTYSGYIVQKPVMKPWFSWIMWIDPLYYAVEGMLATELRGREFSCEGPNLIPTGPGYAGGPASCAGVGGSIGTSVNGSDYLKFLRFSATTAWRNFGVIWAFWFLFVGATVLLMTYGVNSTAGGSQMEFARNAATLGDTSTYVLGSEDEEKQGSADSPALPAIKAEETRTQASAEKALIENKSVFTWKDLTYTVKTAEGDRVLLDQVHGFIKPGTLSALMGSSGAGKTTLLDVLAQRKTEGELSGKIHVDGRVLPLAFQRSAGYCEQQDVHEPLATVREALEFSAILRQPKETSREEKIAYVDTIVELLGMKDIEHALVGQPGNGLNVEQRKRLTIGVELVAKPSILLFLDEPTSGLDSQSAFSIVKFLRKLADAGQAVLVTIHQPSASLFYEFDNLLLLARCGKTVYNGPIGHQAESVKSYFAEKGAPCPDSANPAEHMIDVVSGHLAKQQDWNQTWLDSDANKGMMKELHDIEEGALSRPVAYDEQGEEFAASLWEQCKVVCHRNSVSLFRDTEYVTNKFALHIFSALFNGFTFWMIGDSASDLQMQVFTIFSFIFVAPGVQPLFIARRDIFEAREKKAKIYNWKSFTFGLIVSEFPYLLICALLYYGCWYFTVGFPGKASRAGPVFLEILLYEFIYTGIGQFVASYAKDASMAALVNPLLLGTLLSFAGVFVPYSAIPAFWRYWLYYLDVFTYVMGSILWFVMWDQPVNCRPNELATFNPPDGQTCGAYLNSYVTTVNPGANLLNPSASANCQVCTYTTGTDYLRTLNITDKTDGWMMIGITGIFVVSSYALVFVMMKLRTKATKKAD</sequence>
<dbReference type="EMBL" id="JASBWS010000189">
    <property type="protein sequence ID" value="KAJ9091848.1"/>
    <property type="molecule type" value="Genomic_DNA"/>
</dbReference>
<keyword evidence="2" id="KW-1185">Reference proteome</keyword>
<reference evidence="1" key="1">
    <citation type="submission" date="2023-04" db="EMBL/GenBank/DDBJ databases">
        <title>Draft Genome sequencing of Naganishia species isolated from polar environments using Oxford Nanopore Technology.</title>
        <authorList>
            <person name="Leo P."/>
            <person name="Venkateswaran K."/>
        </authorList>
    </citation>
    <scope>NUCLEOTIDE SEQUENCE</scope>
    <source>
        <strain evidence="1">MNA-CCFEE 5262</strain>
    </source>
</reference>
<proteinExistence type="predicted"/>
<evidence type="ECO:0000313" key="1">
    <source>
        <dbReference type="EMBL" id="KAJ9091848.1"/>
    </source>
</evidence>
<dbReference type="Proteomes" id="UP001230649">
    <property type="component" value="Unassembled WGS sequence"/>
</dbReference>
<organism evidence="1 2">
    <name type="scientific">Naganishia adeliensis</name>
    <dbReference type="NCBI Taxonomy" id="92952"/>
    <lineage>
        <taxon>Eukaryota</taxon>
        <taxon>Fungi</taxon>
        <taxon>Dikarya</taxon>
        <taxon>Basidiomycota</taxon>
        <taxon>Agaricomycotina</taxon>
        <taxon>Tremellomycetes</taxon>
        <taxon>Filobasidiales</taxon>
        <taxon>Filobasidiaceae</taxon>
        <taxon>Naganishia</taxon>
    </lineage>
</organism>
<protein>
    <submittedName>
        <fullName evidence="1">Uncharacterized protein</fullName>
    </submittedName>
</protein>